<dbReference type="eggNOG" id="COG0764">
    <property type="taxonomic scope" value="Bacteria"/>
</dbReference>
<keyword evidence="5" id="KW-1185">Reference proteome</keyword>
<dbReference type="Proteomes" id="UP000004069">
    <property type="component" value="Unassembled WGS sequence"/>
</dbReference>
<sequence>MQCEIKEVKSLELNAVEIKRLTGRKSPLTLLDSAEIDDDSLTGLASVTMSQSFFQGHFPGNPVMPGVLIIETMEQTCEVMFKHKHPDLKLSQIKKARFREMVKPGDQLEIKINRIDKDEFCFKTEAYLKDKLACSAELTFAAVK</sequence>
<dbReference type="AlphaFoldDB" id="D4YRT3"/>
<dbReference type="PANTHER" id="PTHR30272">
    <property type="entry name" value="3-HYDROXYACYL-[ACYL-CARRIER-PROTEIN] DEHYDRATASE"/>
    <property type="match status" value="1"/>
</dbReference>
<proteinExistence type="inferred from homology"/>
<evidence type="ECO:0000259" key="3">
    <source>
        <dbReference type="Pfam" id="PF22818"/>
    </source>
</evidence>
<dbReference type="InterPro" id="IPR013114">
    <property type="entry name" value="FabA_FabZ"/>
</dbReference>
<dbReference type="Gene3D" id="3.10.129.10">
    <property type="entry name" value="Hotdog Thioesterase"/>
    <property type="match status" value="1"/>
</dbReference>
<dbReference type="EC" id="4.2.1.-" evidence="4"/>
<dbReference type="PANTHER" id="PTHR30272:SF1">
    <property type="entry name" value="3-HYDROXYACYL-[ACYL-CARRIER-PROTEIN] DEHYDRATASE"/>
    <property type="match status" value="1"/>
</dbReference>
<gene>
    <name evidence="4" type="primary">fabZ</name>
    <name evidence="4" type="ORF">HMPREF0493_0211</name>
</gene>
<evidence type="ECO:0000256" key="1">
    <source>
        <dbReference type="ARBA" id="ARBA00009174"/>
    </source>
</evidence>
<comment type="caution">
    <text evidence="4">The sequence shown here is derived from an EMBL/GenBank/DDBJ whole genome shotgun (WGS) entry which is preliminary data.</text>
</comment>
<dbReference type="SUPFAM" id="SSF54637">
    <property type="entry name" value="Thioesterase/thiol ester dehydrase-isomerase"/>
    <property type="match status" value="1"/>
</dbReference>
<comment type="similarity">
    <text evidence="1">Belongs to the thioester dehydratase family. FabZ subfamily.</text>
</comment>
<name>D4YRT3_9LACO</name>
<protein>
    <submittedName>
        <fullName evidence="4">FabA-like domain protein</fullName>
        <ecNumber evidence="4">4.2.1.-</ecNumber>
    </submittedName>
</protein>
<organism evidence="4 5">
    <name type="scientific">Lactobacillus amylolyticus DSM 11664</name>
    <dbReference type="NCBI Taxonomy" id="585524"/>
    <lineage>
        <taxon>Bacteria</taxon>
        <taxon>Bacillati</taxon>
        <taxon>Bacillota</taxon>
        <taxon>Bacilli</taxon>
        <taxon>Lactobacillales</taxon>
        <taxon>Lactobacillaceae</taxon>
        <taxon>Lactobacillus</taxon>
    </lineage>
</organism>
<dbReference type="GO" id="GO:0016829">
    <property type="term" value="F:lyase activity"/>
    <property type="evidence" value="ECO:0007669"/>
    <property type="project" value="UniProtKB-KW"/>
</dbReference>
<dbReference type="Pfam" id="PF22818">
    <property type="entry name" value="ApeI-like"/>
    <property type="match status" value="1"/>
</dbReference>
<dbReference type="EMBL" id="ADNY01000010">
    <property type="protein sequence ID" value="EFG56163.1"/>
    <property type="molecule type" value="Genomic_DNA"/>
</dbReference>
<reference evidence="4 5" key="1">
    <citation type="submission" date="2010-04" db="EMBL/GenBank/DDBJ databases">
        <authorList>
            <person name="Muzny D."/>
            <person name="Qin X."/>
            <person name="Deng J."/>
            <person name="Jiang H."/>
            <person name="Liu Y."/>
            <person name="Qu J."/>
            <person name="Song X.-Z."/>
            <person name="Zhang L."/>
            <person name="Thornton R."/>
            <person name="Coyle M."/>
            <person name="Francisco L."/>
            <person name="Jackson L."/>
            <person name="Javaid M."/>
            <person name="Korchina V."/>
            <person name="Kovar C."/>
            <person name="Mata R."/>
            <person name="Mathew T."/>
            <person name="Ngo R."/>
            <person name="Nguyen L."/>
            <person name="Nguyen N."/>
            <person name="Okwuonu G."/>
            <person name="Ongeri F."/>
            <person name="Pham C."/>
            <person name="Simmons D."/>
            <person name="Wilczek-Boney K."/>
            <person name="Hale W."/>
            <person name="Jakkamsetti A."/>
            <person name="Pham P."/>
            <person name="Ruth R."/>
            <person name="San Lucas F."/>
            <person name="Warren J."/>
            <person name="Zhang J."/>
            <person name="Zhao Z."/>
            <person name="Zhou C."/>
            <person name="Zhu D."/>
            <person name="Lee S."/>
            <person name="Bess C."/>
            <person name="Blankenburg K."/>
            <person name="Forbes L."/>
            <person name="Fu Q."/>
            <person name="Gubbala S."/>
            <person name="Hirani K."/>
            <person name="Jayaseelan J.C."/>
            <person name="Lara F."/>
            <person name="Munidasa M."/>
            <person name="Palculict T."/>
            <person name="Patil S."/>
            <person name="Pu L.-L."/>
            <person name="Saada N."/>
            <person name="Tang L."/>
            <person name="Weissenberger G."/>
            <person name="Zhu Y."/>
            <person name="Hemphill L."/>
            <person name="Shang Y."/>
            <person name="Youmans B."/>
            <person name="Ayvaz T."/>
            <person name="Ross M."/>
            <person name="Santibanez J."/>
            <person name="Aqrawi P."/>
            <person name="Gross S."/>
            <person name="Joshi V."/>
            <person name="Fowler G."/>
            <person name="Nazareth L."/>
            <person name="Reid J."/>
            <person name="Worley K."/>
            <person name="Petrosino J."/>
            <person name="Highlander S."/>
            <person name="Gibbs R."/>
        </authorList>
    </citation>
    <scope>NUCLEOTIDE SEQUENCE [LARGE SCALE GENOMIC DNA]</scope>
    <source>
        <strain evidence="4 5">DSM 11664</strain>
    </source>
</reference>
<keyword evidence="2 4" id="KW-0456">Lyase</keyword>
<feature type="domain" description="ApeI dehydratase-like" evidence="3">
    <location>
        <begin position="37"/>
        <end position="126"/>
    </location>
</feature>
<evidence type="ECO:0000313" key="4">
    <source>
        <dbReference type="EMBL" id="EFG56163.1"/>
    </source>
</evidence>
<dbReference type="InterPro" id="IPR029069">
    <property type="entry name" value="HotDog_dom_sf"/>
</dbReference>
<dbReference type="InterPro" id="IPR054545">
    <property type="entry name" value="ApeI-like"/>
</dbReference>
<evidence type="ECO:0000256" key="2">
    <source>
        <dbReference type="ARBA" id="ARBA00023239"/>
    </source>
</evidence>
<evidence type="ECO:0000313" key="5">
    <source>
        <dbReference type="Proteomes" id="UP000004069"/>
    </source>
</evidence>
<accession>D4YRT3</accession>
<dbReference type="CDD" id="cd01288">
    <property type="entry name" value="FabZ"/>
    <property type="match status" value="1"/>
</dbReference>